<dbReference type="STRING" id="1890364.A0A2P6NFR8"/>
<dbReference type="InParanoid" id="A0A2P6NFR8"/>
<dbReference type="AlphaFoldDB" id="A0A2P6NFR8"/>
<evidence type="ECO:0000256" key="4">
    <source>
        <dbReference type="ARBA" id="ARBA00023002"/>
    </source>
</evidence>
<dbReference type="PANTHER" id="PTHR44085">
    <property type="entry name" value="SEPIAPTERIN REDUCTASE"/>
    <property type="match status" value="1"/>
</dbReference>
<keyword evidence="4" id="KW-0560">Oxidoreductase</keyword>
<sequence>MESFRHDELVPSRPKERLEMVRLVVAVGVTIGYGKTIVMDLMEEWKEVDFILISRSGTGLERLTQSMREKGFTRNITTHTIDLTDISSLEGALSTVYNGVSGEEYEGIYLFNISGTLDPIGLVSTTNNLQQIRQSMDLNITSFTYLSHHFLSHFTKNLEVTTAASRDTPKPISADAKIFMINISSLCGILPFQGFGAYCTGKAARDMFYRVIAEEARLLEPKVVTLNYAPGPMYTEMVEDAIRSDFAPIRDMYLEMKEKDSFVKPKDSVAKLRYILDAKKFESGSHIDIYDELSY</sequence>
<dbReference type="InterPro" id="IPR002347">
    <property type="entry name" value="SDR_fam"/>
</dbReference>
<evidence type="ECO:0000313" key="6">
    <source>
        <dbReference type="Proteomes" id="UP000241769"/>
    </source>
</evidence>
<evidence type="ECO:0000313" key="5">
    <source>
        <dbReference type="EMBL" id="PRP82788.1"/>
    </source>
</evidence>
<dbReference type="GO" id="GO:0006729">
    <property type="term" value="P:tetrahydrobiopterin biosynthetic process"/>
    <property type="evidence" value="ECO:0007669"/>
    <property type="project" value="TreeGrafter"/>
</dbReference>
<dbReference type="SUPFAM" id="SSF51735">
    <property type="entry name" value="NAD(P)-binding Rossmann-fold domains"/>
    <property type="match status" value="1"/>
</dbReference>
<protein>
    <recommendedName>
        <fullName evidence="7">Sepiapterin reductase</fullName>
    </recommendedName>
</protein>
<dbReference type="GO" id="GO:0004757">
    <property type="term" value="F:sepiapterin reductase (NADP+) activity"/>
    <property type="evidence" value="ECO:0007669"/>
    <property type="project" value="TreeGrafter"/>
</dbReference>
<reference evidence="5 6" key="1">
    <citation type="journal article" date="2018" name="Genome Biol. Evol.">
        <title>Multiple Roots of Fruiting Body Formation in Amoebozoa.</title>
        <authorList>
            <person name="Hillmann F."/>
            <person name="Forbes G."/>
            <person name="Novohradska S."/>
            <person name="Ferling I."/>
            <person name="Riege K."/>
            <person name="Groth M."/>
            <person name="Westermann M."/>
            <person name="Marz M."/>
            <person name="Spaller T."/>
            <person name="Winckler T."/>
            <person name="Schaap P."/>
            <person name="Glockner G."/>
        </authorList>
    </citation>
    <scope>NUCLEOTIDE SEQUENCE [LARGE SCALE GENOMIC DNA]</scope>
    <source>
        <strain evidence="5 6">Jena</strain>
    </source>
</reference>
<dbReference type="OrthoDB" id="153074at2759"/>
<evidence type="ECO:0000256" key="2">
    <source>
        <dbReference type="ARBA" id="ARBA00022490"/>
    </source>
</evidence>
<dbReference type="Pfam" id="PF00106">
    <property type="entry name" value="adh_short"/>
    <property type="match status" value="1"/>
</dbReference>
<accession>A0A2P6NFR8</accession>
<dbReference type="InterPro" id="IPR051721">
    <property type="entry name" value="Biopterin_syn/organic_redct"/>
</dbReference>
<dbReference type="PANTHER" id="PTHR44085:SF2">
    <property type="entry name" value="SEPIAPTERIN REDUCTASE"/>
    <property type="match status" value="1"/>
</dbReference>
<evidence type="ECO:0008006" key="7">
    <source>
        <dbReference type="Google" id="ProtNLM"/>
    </source>
</evidence>
<dbReference type="FunCoup" id="A0A2P6NFR8">
    <property type="interactions" value="72"/>
</dbReference>
<keyword evidence="6" id="KW-1185">Reference proteome</keyword>
<dbReference type="GO" id="GO:0005737">
    <property type="term" value="C:cytoplasm"/>
    <property type="evidence" value="ECO:0007669"/>
    <property type="project" value="UniProtKB-SubCell"/>
</dbReference>
<keyword evidence="3" id="KW-0521">NADP</keyword>
<dbReference type="Proteomes" id="UP000241769">
    <property type="component" value="Unassembled WGS sequence"/>
</dbReference>
<evidence type="ECO:0000256" key="1">
    <source>
        <dbReference type="ARBA" id="ARBA00004496"/>
    </source>
</evidence>
<name>A0A2P6NFR8_9EUKA</name>
<dbReference type="Gene3D" id="3.40.50.720">
    <property type="entry name" value="NAD(P)-binding Rossmann-like Domain"/>
    <property type="match status" value="1"/>
</dbReference>
<evidence type="ECO:0000256" key="3">
    <source>
        <dbReference type="ARBA" id="ARBA00022857"/>
    </source>
</evidence>
<dbReference type="EMBL" id="MDYQ01000095">
    <property type="protein sequence ID" value="PRP82788.1"/>
    <property type="molecule type" value="Genomic_DNA"/>
</dbReference>
<comment type="subcellular location">
    <subcellularLocation>
        <location evidence="1">Cytoplasm</location>
    </subcellularLocation>
</comment>
<keyword evidence="2" id="KW-0963">Cytoplasm</keyword>
<organism evidence="5 6">
    <name type="scientific">Planoprotostelium fungivorum</name>
    <dbReference type="NCBI Taxonomy" id="1890364"/>
    <lineage>
        <taxon>Eukaryota</taxon>
        <taxon>Amoebozoa</taxon>
        <taxon>Evosea</taxon>
        <taxon>Variosea</taxon>
        <taxon>Cavosteliida</taxon>
        <taxon>Cavosteliaceae</taxon>
        <taxon>Planoprotostelium</taxon>
    </lineage>
</organism>
<proteinExistence type="predicted"/>
<gene>
    <name evidence="5" type="ORF">PROFUN_10003</name>
</gene>
<comment type="caution">
    <text evidence="5">The sequence shown here is derived from an EMBL/GenBank/DDBJ whole genome shotgun (WGS) entry which is preliminary data.</text>
</comment>
<dbReference type="InterPro" id="IPR036291">
    <property type="entry name" value="NAD(P)-bd_dom_sf"/>
</dbReference>